<organism evidence="6 7">
    <name type="scientific">Cloeon dipterum</name>
    <dbReference type="NCBI Taxonomy" id="197152"/>
    <lineage>
        <taxon>Eukaryota</taxon>
        <taxon>Metazoa</taxon>
        <taxon>Ecdysozoa</taxon>
        <taxon>Arthropoda</taxon>
        <taxon>Hexapoda</taxon>
        <taxon>Insecta</taxon>
        <taxon>Pterygota</taxon>
        <taxon>Palaeoptera</taxon>
        <taxon>Ephemeroptera</taxon>
        <taxon>Pisciforma</taxon>
        <taxon>Baetidae</taxon>
        <taxon>Cloeon</taxon>
    </lineage>
</organism>
<evidence type="ECO:0000256" key="4">
    <source>
        <dbReference type="SAM" id="SignalP"/>
    </source>
</evidence>
<evidence type="ECO:0000256" key="2">
    <source>
        <dbReference type="ARBA" id="ARBA00008098"/>
    </source>
</evidence>
<evidence type="ECO:0000256" key="3">
    <source>
        <dbReference type="ARBA" id="ARBA00022525"/>
    </source>
</evidence>
<keyword evidence="4" id="KW-0732">Signal</keyword>
<dbReference type="Gene3D" id="1.10.238.270">
    <property type="match status" value="1"/>
</dbReference>
<dbReference type="PANTHER" id="PTHR21066">
    <property type="entry name" value="ODORANT-BINDING PROTEIN 59A-RELATED"/>
    <property type="match status" value="1"/>
</dbReference>
<dbReference type="InterPro" id="IPR036728">
    <property type="entry name" value="PBP_GOBP_sf"/>
</dbReference>
<name>A0A8S1E505_9INSE</name>
<protein>
    <recommendedName>
        <fullName evidence="5">OBP47-like domain-containing protein</fullName>
    </recommendedName>
</protein>
<dbReference type="InterPro" id="IPR052295">
    <property type="entry name" value="Odorant-binding_protein"/>
</dbReference>
<dbReference type="InterPro" id="IPR054577">
    <property type="entry name" value="OBP47-like_dom"/>
</dbReference>
<dbReference type="GO" id="GO:0005576">
    <property type="term" value="C:extracellular region"/>
    <property type="evidence" value="ECO:0007669"/>
    <property type="project" value="UniProtKB-SubCell"/>
</dbReference>
<dbReference type="EMBL" id="CADEPI010000398">
    <property type="protein sequence ID" value="CAB3385186.1"/>
    <property type="molecule type" value="Genomic_DNA"/>
</dbReference>
<dbReference type="GO" id="GO:0005549">
    <property type="term" value="F:odorant binding"/>
    <property type="evidence" value="ECO:0007669"/>
    <property type="project" value="InterPro"/>
</dbReference>
<dbReference type="AlphaFoldDB" id="A0A8S1E505"/>
<dbReference type="Proteomes" id="UP000494165">
    <property type="component" value="Unassembled WGS sequence"/>
</dbReference>
<feature type="signal peptide" evidence="4">
    <location>
        <begin position="1"/>
        <end position="21"/>
    </location>
</feature>
<sequence>MFKRIALTFACVAAILAVYQCAVVTKSKTSTKCSVNENFKLLENCCNSSPGDIVGFRELKGCNSMRGRSNFKIMNSFEINKADTGNKSFNLDTKRGRMRLDTGPICYAECAFKNLSLLSSDSEMDYTAIETYFTKKVSGIKDWTETIANAYTECQTFTSAVENKTITTSNFRKCSVLPAVYMQCLVSKILTGCPSGKFKTSKACKNRLANFNNCNYFNSTTD</sequence>
<evidence type="ECO:0000313" key="7">
    <source>
        <dbReference type="Proteomes" id="UP000494165"/>
    </source>
</evidence>
<evidence type="ECO:0000259" key="5">
    <source>
        <dbReference type="Pfam" id="PF22651"/>
    </source>
</evidence>
<evidence type="ECO:0000256" key="1">
    <source>
        <dbReference type="ARBA" id="ARBA00004613"/>
    </source>
</evidence>
<keyword evidence="7" id="KW-1185">Reference proteome</keyword>
<evidence type="ECO:0000313" key="6">
    <source>
        <dbReference type="EMBL" id="CAB3385186.1"/>
    </source>
</evidence>
<dbReference type="SUPFAM" id="SSF47565">
    <property type="entry name" value="Insect pheromone/odorant-binding proteins"/>
    <property type="match status" value="1"/>
</dbReference>
<proteinExistence type="inferred from homology"/>
<comment type="similarity">
    <text evidence="2">Belongs to the PBP/GOBP family.</text>
</comment>
<gene>
    <name evidence="6" type="ORF">CLODIP_2_CD12074</name>
</gene>
<dbReference type="Pfam" id="PF22651">
    <property type="entry name" value="OBP47_like"/>
    <property type="match status" value="1"/>
</dbReference>
<comment type="subcellular location">
    <subcellularLocation>
        <location evidence="1">Secreted</location>
    </subcellularLocation>
</comment>
<keyword evidence="3" id="KW-0964">Secreted</keyword>
<feature type="domain" description="OBP47-like" evidence="5">
    <location>
        <begin position="86"/>
        <end position="206"/>
    </location>
</feature>
<comment type="caution">
    <text evidence="6">The sequence shown here is derived from an EMBL/GenBank/DDBJ whole genome shotgun (WGS) entry which is preliminary data.</text>
</comment>
<feature type="chain" id="PRO_5035874004" description="OBP47-like domain-containing protein" evidence="4">
    <location>
        <begin position="22"/>
        <end position="222"/>
    </location>
</feature>
<reference evidence="6 7" key="1">
    <citation type="submission" date="2020-04" db="EMBL/GenBank/DDBJ databases">
        <authorList>
            <person name="Alioto T."/>
            <person name="Alioto T."/>
            <person name="Gomez Garrido J."/>
        </authorList>
    </citation>
    <scope>NUCLEOTIDE SEQUENCE [LARGE SCALE GENOMIC DNA]</scope>
</reference>
<dbReference type="PANTHER" id="PTHR21066:SF9">
    <property type="entry name" value="ODORANT-BINDING PROTEIN 59A"/>
    <property type="match status" value="1"/>
</dbReference>
<accession>A0A8S1E505</accession>